<organism evidence="7 8">
    <name type="scientific">Nisaea acidiphila</name>
    <dbReference type="NCBI Taxonomy" id="1862145"/>
    <lineage>
        <taxon>Bacteria</taxon>
        <taxon>Pseudomonadati</taxon>
        <taxon>Pseudomonadota</taxon>
        <taxon>Alphaproteobacteria</taxon>
        <taxon>Rhodospirillales</taxon>
        <taxon>Thalassobaculaceae</taxon>
        <taxon>Nisaea</taxon>
    </lineage>
</organism>
<dbReference type="Pfam" id="PF01810">
    <property type="entry name" value="LysE"/>
    <property type="match status" value="1"/>
</dbReference>
<feature type="transmembrane region" description="Helical" evidence="6">
    <location>
        <begin position="155"/>
        <end position="182"/>
    </location>
</feature>
<gene>
    <name evidence="7" type="ORF">NUH88_07655</name>
</gene>
<dbReference type="GO" id="GO:0005886">
    <property type="term" value="C:plasma membrane"/>
    <property type="evidence" value="ECO:0007669"/>
    <property type="project" value="UniProtKB-SubCell"/>
</dbReference>
<sequence>MNEGSVMSDAYLSGMFLAYLASLLGMLSPGPNILAVIGTSMSTSRAAGKALALGIAAGSLAWGLLTLLGLTALIALYASALTAIKIAGALYLLVLAFKSFRSALSVTAAPAASLGESAGRWGYFRRGLLIQLTNPKAALTWIAIMSLAMGPGTPLWVGAVVVLAAFANSAIGHLAYAIAFSTEPAVRIYRRMRRWIDGALGCFFCFASYKILTSKS</sequence>
<dbReference type="Proteomes" id="UP001060336">
    <property type="component" value="Chromosome"/>
</dbReference>
<feature type="transmembrane region" description="Helical" evidence="6">
    <location>
        <begin position="74"/>
        <end position="97"/>
    </location>
</feature>
<proteinExistence type="predicted"/>
<keyword evidence="4 6" id="KW-1133">Transmembrane helix</keyword>
<dbReference type="PANTHER" id="PTHR30086">
    <property type="entry name" value="ARGININE EXPORTER PROTEIN ARGO"/>
    <property type="match status" value="1"/>
</dbReference>
<dbReference type="GO" id="GO:0015171">
    <property type="term" value="F:amino acid transmembrane transporter activity"/>
    <property type="evidence" value="ECO:0007669"/>
    <property type="project" value="TreeGrafter"/>
</dbReference>
<keyword evidence="3 6" id="KW-0812">Transmembrane</keyword>
<reference evidence="7" key="1">
    <citation type="submission" date="2022-08" db="EMBL/GenBank/DDBJ databases">
        <title>Nisaea acidiphila sp. nov., isolated from a marine algal debris and emended description of the genus Nisaea Urios et al. 2008.</title>
        <authorList>
            <person name="Kwon K."/>
        </authorList>
    </citation>
    <scope>NUCLEOTIDE SEQUENCE</scope>
    <source>
        <strain evidence="7">MEBiC11861</strain>
    </source>
</reference>
<evidence type="ECO:0000256" key="2">
    <source>
        <dbReference type="ARBA" id="ARBA00022475"/>
    </source>
</evidence>
<evidence type="ECO:0000256" key="5">
    <source>
        <dbReference type="ARBA" id="ARBA00023136"/>
    </source>
</evidence>
<feature type="transmembrane region" description="Helical" evidence="6">
    <location>
        <begin position="128"/>
        <end position="149"/>
    </location>
</feature>
<evidence type="ECO:0000256" key="6">
    <source>
        <dbReference type="SAM" id="Phobius"/>
    </source>
</evidence>
<feature type="transmembrane region" description="Helical" evidence="6">
    <location>
        <begin position="50"/>
        <end position="68"/>
    </location>
</feature>
<dbReference type="AlphaFoldDB" id="A0A9J7AUY2"/>
<keyword evidence="8" id="KW-1185">Reference proteome</keyword>
<name>A0A9J7AUY2_9PROT</name>
<protein>
    <submittedName>
        <fullName evidence="7">LysE family transporter</fullName>
    </submittedName>
</protein>
<evidence type="ECO:0000256" key="4">
    <source>
        <dbReference type="ARBA" id="ARBA00022989"/>
    </source>
</evidence>
<evidence type="ECO:0000256" key="3">
    <source>
        <dbReference type="ARBA" id="ARBA00022692"/>
    </source>
</evidence>
<keyword evidence="2" id="KW-1003">Cell membrane</keyword>
<dbReference type="RefSeq" id="WP_257771129.1">
    <property type="nucleotide sequence ID" value="NZ_CP102480.1"/>
</dbReference>
<accession>A0A9J7AUY2</accession>
<dbReference type="PANTHER" id="PTHR30086:SF21">
    <property type="entry name" value="TRANSPORT PROTEIN"/>
    <property type="match status" value="1"/>
</dbReference>
<dbReference type="InterPro" id="IPR001123">
    <property type="entry name" value="LeuE-type"/>
</dbReference>
<dbReference type="EMBL" id="CP102480">
    <property type="protein sequence ID" value="UUX51563.1"/>
    <property type="molecule type" value="Genomic_DNA"/>
</dbReference>
<dbReference type="KEGG" id="naci:NUH88_07655"/>
<comment type="subcellular location">
    <subcellularLocation>
        <location evidence="1">Cell membrane</location>
        <topology evidence="1">Multi-pass membrane protein</topology>
    </subcellularLocation>
</comment>
<keyword evidence="5 6" id="KW-0472">Membrane</keyword>
<evidence type="ECO:0000313" key="7">
    <source>
        <dbReference type="EMBL" id="UUX51563.1"/>
    </source>
</evidence>
<evidence type="ECO:0000256" key="1">
    <source>
        <dbReference type="ARBA" id="ARBA00004651"/>
    </source>
</evidence>
<evidence type="ECO:0000313" key="8">
    <source>
        <dbReference type="Proteomes" id="UP001060336"/>
    </source>
</evidence>
<feature type="transmembrane region" description="Helical" evidence="6">
    <location>
        <begin position="16"/>
        <end position="38"/>
    </location>
</feature>